<proteinExistence type="inferred from homology"/>
<dbReference type="Gene3D" id="1.10.287.540">
    <property type="entry name" value="Helix hairpin bin"/>
    <property type="match status" value="1"/>
</dbReference>
<keyword evidence="1 2" id="KW-0963">Cytoplasm</keyword>
<dbReference type="InterPro" id="IPR009242">
    <property type="entry name" value="DUF896"/>
</dbReference>
<evidence type="ECO:0000313" key="4">
    <source>
        <dbReference type="Proteomes" id="UP000823900"/>
    </source>
</evidence>
<evidence type="ECO:0000256" key="1">
    <source>
        <dbReference type="ARBA" id="ARBA00022490"/>
    </source>
</evidence>
<dbReference type="AlphaFoldDB" id="A0A9D2HH26"/>
<gene>
    <name evidence="3" type="ORF">IAA07_03615</name>
</gene>
<organism evidence="3 4">
    <name type="scientific">Candidatus Lachnoclostridium stercoravium</name>
    <dbReference type="NCBI Taxonomy" id="2838633"/>
    <lineage>
        <taxon>Bacteria</taxon>
        <taxon>Bacillati</taxon>
        <taxon>Bacillota</taxon>
        <taxon>Clostridia</taxon>
        <taxon>Lachnospirales</taxon>
        <taxon>Lachnospiraceae</taxon>
    </lineage>
</organism>
<comment type="subcellular location">
    <subcellularLocation>
        <location evidence="2">Cytoplasm</location>
    </subcellularLocation>
</comment>
<reference evidence="3" key="1">
    <citation type="journal article" date="2021" name="PeerJ">
        <title>Extensive microbial diversity within the chicken gut microbiome revealed by metagenomics and culture.</title>
        <authorList>
            <person name="Gilroy R."/>
            <person name="Ravi A."/>
            <person name="Getino M."/>
            <person name="Pursley I."/>
            <person name="Horton D.L."/>
            <person name="Alikhan N.F."/>
            <person name="Baker D."/>
            <person name="Gharbi K."/>
            <person name="Hall N."/>
            <person name="Watson M."/>
            <person name="Adriaenssens E.M."/>
            <person name="Foster-Nyarko E."/>
            <person name="Jarju S."/>
            <person name="Secka A."/>
            <person name="Antonio M."/>
            <person name="Oren A."/>
            <person name="Chaudhuri R.R."/>
            <person name="La Ragione R."/>
            <person name="Hildebrand F."/>
            <person name="Pallen M.J."/>
        </authorList>
    </citation>
    <scope>NUCLEOTIDE SEQUENCE</scope>
    <source>
        <strain evidence="3">CHK178-16964</strain>
    </source>
</reference>
<protein>
    <recommendedName>
        <fullName evidence="2">UPF0291 protein IAA07_03615</fullName>
    </recommendedName>
</protein>
<dbReference type="PANTHER" id="PTHR37300:SF1">
    <property type="entry name" value="UPF0291 PROTEIN YNZC"/>
    <property type="match status" value="1"/>
</dbReference>
<accession>A0A9D2HH26</accession>
<comment type="similarity">
    <text evidence="2">Belongs to the UPF0291 family.</text>
</comment>
<dbReference type="Pfam" id="PF05979">
    <property type="entry name" value="DUF896"/>
    <property type="match status" value="1"/>
</dbReference>
<sequence>MDQKKIDRINTLYHKSQAVGLTEEEKEEQARLRREYIAAIRGSLRASLNNISIQEKDGSITDLGKKYGQKHSGKPS</sequence>
<dbReference type="GO" id="GO:0005737">
    <property type="term" value="C:cytoplasm"/>
    <property type="evidence" value="ECO:0007669"/>
    <property type="project" value="UniProtKB-SubCell"/>
</dbReference>
<dbReference type="SUPFAM" id="SSF158221">
    <property type="entry name" value="YnzC-like"/>
    <property type="match status" value="1"/>
</dbReference>
<dbReference type="Proteomes" id="UP000823900">
    <property type="component" value="Unassembled WGS sequence"/>
</dbReference>
<reference evidence="3" key="2">
    <citation type="submission" date="2021-04" db="EMBL/GenBank/DDBJ databases">
        <authorList>
            <person name="Gilroy R."/>
        </authorList>
    </citation>
    <scope>NUCLEOTIDE SEQUENCE</scope>
    <source>
        <strain evidence="3">CHK178-16964</strain>
    </source>
</reference>
<comment type="caution">
    <text evidence="3">The sequence shown here is derived from an EMBL/GenBank/DDBJ whole genome shotgun (WGS) entry which is preliminary data.</text>
</comment>
<evidence type="ECO:0000313" key="3">
    <source>
        <dbReference type="EMBL" id="HJA70655.1"/>
    </source>
</evidence>
<dbReference type="EMBL" id="DWZA01000030">
    <property type="protein sequence ID" value="HJA70655.1"/>
    <property type="molecule type" value="Genomic_DNA"/>
</dbReference>
<evidence type="ECO:0000256" key="2">
    <source>
        <dbReference type="HAMAP-Rule" id="MF_01103"/>
    </source>
</evidence>
<dbReference type="HAMAP" id="MF_01103">
    <property type="entry name" value="UPF0291"/>
    <property type="match status" value="1"/>
</dbReference>
<name>A0A9D2HH26_9FIRM</name>
<dbReference type="PANTHER" id="PTHR37300">
    <property type="entry name" value="UPF0291 PROTEIN CBO2609/CLC_2481"/>
    <property type="match status" value="1"/>
</dbReference>